<evidence type="ECO:0000256" key="11">
    <source>
        <dbReference type="SAM" id="MobiDB-lite"/>
    </source>
</evidence>
<evidence type="ECO:0000256" key="10">
    <source>
        <dbReference type="ARBA" id="ARBA00048109"/>
    </source>
</evidence>
<dbReference type="InterPro" id="IPR004255">
    <property type="entry name" value="O-acyltransferase_WSD1_N"/>
</dbReference>
<evidence type="ECO:0000256" key="3">
    <source>
        <dbReference type="ARBA" id="ARBA00009587"/>
    </source>
</evidence>
<dbReference type="InterPro" id="IPR023213">
    <property type="entry name" value="CAT-like_dom_sf"/>
</dbReference>
<evidence type="ECO:0000259" key="12">
    <source>
        <dbReference type="Pfam" id="PF03007"/>
    </source>
</evidence>
<dbReference type="InterPro" id="IPR045034">
    <property type="entry name" value="O-acyltransferase_WSD1-like"/>
</dbReference>
<dbReference type="UniPathway" id="UPA00282"/>
<protein>
    <recommendedName>
        <fullName evidence="4">diacylglycerol O-acyltransferase</fullName>
        <ecNumber evidence="4">2.3.1.20</ecNumber>
    </recommendedName>
</protein>
<name>A0A6B1G4I3_9CHLR</name>
<comment type="similarity">
    <text evidence="3">Belongs to the long-chain O-acyltransferase family.</text>
</comment>
<dbReference type="GO" id="GO:0019432">
    <property type="term" value="P:triglyceride biosynthetic process"/>
    <property type="evidence" value="ECO:0007669"/>
    <property type="project" value="UniProtKB-UniPathway"/>
</dbReference>
<keyword evidence="5" id="KW-0444">Lipid biosynthesis</keyword>
<comment type="pathway">
    <text evidence="1">Glycerolipid metabolism; triacylglycerol biosynthesis.</text>
</comment>
<dbReference type="NCBIfam" id="TIGR02946">
    <property type="entry name" value="acyl_WS_DGAT"/>
    <property type="match status" value="1"/>
</dbReference>
<gene>
    <name evidence="14" type="ORF">F4148_19645</name>
</gene>
<sequence length="473" mass="52157">MAGRETMSSIDRAWLMMDDPTNPMVINGFWIIRGQLKYEQVLAVLEERLLIHDRFRQRVVEHRGSFRTRTYWEIDPEFDLREHVRRVVLPLPRDRKTLSDTIARLLSAPLDLNRPLWTFTLIEGYEGGSVFFGRIHHCIGDGAALVRVLLALTDDSAEGARPAEAAGAGSSPNRNPLRPPTRATDRPGYAKLPQGRKRAGQPAYLLSLAARGGRLAGKFAAVLAKLALMTTDDHTAFKGEVGVGKAVAWSKGIPLEDVKFVKNTMEATVNDVLVAAMAGALRRYVEARGDDPQGKEIRAMVPVDIRGPEDTKLTNRFALVYLPLPIGIADPIDRLLETKRHMDAIKRSPEALVTYQAIAGLGVVSDRIARSVRGYYASKVSVVLTNVPGPSQKLYFAGKLLDTIVFWVPQSGSIGVGISIFSYGGQVNIGLITDRGLAPDPDTIVTAFQEEFENLFYLAHVQELQARRNAEPA</sequence>
<accession>A0A6B1G4I3</accession>
<evidence type="ECO:0000256" key="4">
    <source>
        <dbReference type="ARBA" id="ARBA00013244"/>
    </source>
</evidence>
<comment type="caution">
    <text evidence="14">The sequence shown here is derived from an EMBL/GenBank/DDBJ whole genome shotgun (WGS) entry which is preliminary data.</text>
</comment>
<dbReference type="EC" id="2.3.1.20" evidence="4"/>
<dbReference type="AlphaFoldDB" id="A0A6B1G4I3"/>
<feature type="domain" description="O-acyltransferase WSD1 C-terminal" evidence="13">
    <location>
        <begin position="315"/>
        <end position="455"/>
    </location>
</feature>
<evidence type="ECO:0000259" key="13">
    <source>
        <dbReference type="Pfam" id="PF06974"/>
    </source>
</evidence>
<evidence type="ECO:0000256" key="6">
    <source>
        <dbReference type="ARBA" id="ARBA00022679"/>
    </source>
</evidence>
<dbReference type="Pfam" id="PF06974">
    <property type="entry name" value="WS_DGAT_C"/>
    <property type="match status" value="1"/>
</dbReference>
<proteinExistence type="inferred from homology"/>
<evidence type="ECO:0000256" key="7">
    <source>
        <dbReference type="ARBA" id="ARBA00022798"/>
    </source>
</evidence>
<feature type="domain" description="O-acyltransferase WSD1-like N-terminal" evidence="12">
    <location>
        <begin position="7"/>
        <end position="272"/>
    </location>
</feature>
<dbReference type="GO" id="GO:0004144">
    <property type="term" value="F:diacylglycerol O-acyltransferase activity"/>
    <property type="evidence" value="ECO:0007669"/>
    <property type="project" value="UniProtKB-EC"/>
</dbReference>
<evidence type="ECO:0000256" key="5">
    <source>
        <dbReference type="ARBA" id="ARBA00022516"/>
    </source>
</evidence>
<dbReference type="Pfam" id="PF03007">
    <property type="entry name" value="WS_DGAT_cat"/>
    <property type="match status" value="1"/>
</dbReference>
<feature type="compositionally biased region" description="Low complexity" evidence="11">
    <location>
        <begin position="161"/>
        <end position="172"/>
    </location>
</feature>
<keyword evidence="7" id="KW-0319">Glycerol metabolism</keyword>
<evidence type="ECO:0000256" key="8">
    <source>
        <dbReference type="ARBA" id="ARBA00023098"/>
    </source>
</evidence>
<dbReference type="EMBL" id="VYDA01000694">
    <property type="protein sequence ID" value="MYH63859.1"/>
    <property type="molecule type" value="Genomic_DNA"/>
</dbReference>
<dbReference type="Gene3D" id="3.30.559.10">
    <property type="entry name" value="Chloramphenicol acetyltransferase-like domain"/>
    <property type="match status" value="1"/>
</dbReference>
<evidence type="ECO:0000256" key="2">
    <source>
        <dbReference type="ARBA" id="ARBA00005189"/>
    </source>
</evidence>
<organism evidence="14">
    <name type="scientific">Caldilineaceae bacterium SB0675_bin_29</name>
    <dbReference type="NCBI Taxonomy" id="2605266"/>
    <lineage>
        <taxon>Bacteria</taxon>
        <taxon>Bacillati</taxon>
        <taxon>Chloroflexota</taxon>
        <taxon>Caldilineae</taxon>
        <taxon>Caldilineales</taxon>
        <taxon>Caldilineaceae</taxon>
    </lineage>
</organism>
<evidence type="ECO:0000256" key="1">
    <source>
        <dbReference type="ARBA" id="ARBA00004771"/>
    </source>
</evidence>
<dbReference type="InterPro" id="IPR009721">
    <property type="entry name" value="O-acyltransferase_WSD1_C"/>
</dbReference>
<keyword evidence="6 14" id="KW-0808">Transferase</keyword>
<evidence type="ECO:0000313" key="14">
    <source>
        <dbReference type="EMBL" id="MYH63859.1"/>
    </source>
</evidence>
<comment type="pathway">
    <text evidence="2">Lipid metabolism.</text>
</comment>
<dbReference type="InterPro" id="IPR014292">
    <property type="entry name" value="Acyl_transf_WS/DGAT"/>
</dbReference>
<dbReference type="SUPFAM" id="SSF52777">
    <property type="entry name" value="CoA-dependent acyltransferases"/>
    <property type="match status" value="1"/>
</dbReference>
<feature type="region of interest" description="Disordered" evidence="11">
    <location>
        <begin position="161"/>
        <end position="196"/>
    </location>
</feature>
<keyword evidence="9 14" id="KW-0012">Acyltransferase</keyword>
<keyword evidence="8" id="KW-0443">Lipid metabolism</keyword>
<dbReference type="GO" id="GO:0006071">
    <property type="term" value="P:glycerol metabolic process"/>
    <property type="evidence" value="ECO:0007669"/>
    <property type="project" value="UniProtKB-KW"/>
</dbReference>
<dbReference type="PANTHER" id="PTHR31650:SF1">
    <property type="entry name" value="WAX ESTER SYNTHASE_DIACYLGLYCEROL ACYLTRANSFERASE 4-RELATED"/>
    <property type="match status" value="1"/>
</dbReference>
<comment type="catalytic activity">
    <reaction evidence="10">
        <text>an acyl-CoA + a 1,2-diacyl-sn-glycerol = a triacyl-sn-glycerol + CoA</text>
        <dbReference type="Rhea" id="RHEA:10868"/>
        <dbReference type="ChEBI" id="CHEBI:17815"/>
        <dbReference type="ChEBI" id="CHEBI:57287"/>
        <dbReference type="ChEBI" id="CHEBI:58342"/>
        <dbReference type="ChEBI" id="CHEBI:64615"/>
        <dbReference type="EC" id="2.3.1.20"/>
    </reaction>
</comment>
<dbReference type="PANTHER" id="PTHR31650">
    <property type="entry name" value="O-ACYLTRANSFERASE (WSD1-LIKE) FAMILY PROTEIN"/>
    <property type="match status" value="1"/>
</dbReference>
<evidence type="ECO:0000256" key="9">
    <source>
        <dbReference type="ARBA" id="ARBA00023315"/>
    </source>
</evidence>
<reference evidence="14" key="1">
    <citation type="submission" date="2019-09" db="EMBL/GenBank/DDBJ databases">
        <title>Characterisation of the sponge microbiome using genome-centric metagenomics.</title>
        <authorList>
            <person name="Engelberts J.P."/>
            <person name="Robbins S.J."/>
            <person name="De Goeij J.M."/>
            <person name="Aranda M."/>
            <person name="Bell S.C."/>
            <person name="Webster N.S."/>
        </authorList>
    </citation>
    <scope>NUCLEOTIDE SEQUENCE</scope>
    <source>
        <strain evidence="14">SB0675_bin_29</strain>
    </source>
</reference>
<dbReference type="GO" id="GO:0005886">
    <property type="term" value="C:plasma membrane"/>
    <property type="evidence" value="ECO:0007669"/>
    <property type="project" value="TreeGrafter"/>
</dbReference>